<dbReference type="EMBL" id="JAAGNN010000018">
    <property type="protein sequence ID" value="KAF4077524.1"/>
    <property type="molecule type" value="Genomic_DNA"/>
</dbReference>
<protein>
    <submittedName>
        <fullName evidence="1">Uncharacterized protein</fullName>
    </submittedName>
</protein>
<evidence type="ECO:0000313" key="1">
    <source>
        <dbReference type="EMBL" id="KAF4077524.1"/>
    </source>
</evidence>
<dbReference type="Proteomes" id="UP000593565">
    <property type="component" value="Unassembled WGS sequence"/>
</dbReference>
<gene>
    <name evidence="1" type="ORF">AMELA_G00209200</name>
</gene>
<name>A0A7J6A3T3_AMEME</name>
<keyword evidence="2" id="KW-1185">Reference proteome</keyword>
<reference evidence="1 2" key="1">
    <citation type="submission" date="2020-02" db="EMBL/GenBank/DDBJ databases">
        <title>A chromosome-scale genome assembly of the black bullhead catfish (Ameiurus melas).</title>
        <authorList>
            <person name="Wen M."/>
            <person name="Zham M."/>
            <person name="Cabau C."/>
            <person name="Klopp C."/>
            <person name="Donnadieu C."/>
            <person name="Roques C."/>
            <person name="Bouchez O."/>
            <person name="Lampietro C."/>
            <person name="Jouanno E."/>
            <person name="Herpin A."/>
            <person name="Louis A."/>
            <person name="Berthelot C."/>
            <person name="Parey E."/>
            <person name="Roest-Crollius H."/>
            <person name="Braasch I."/>
            <person name="Postlethwait J."/>
            <person name="Robinson-Rechavi M."/>
            <person name="Echchiki A."/>
            <person name="Begum T."/>
            <person name="Montfort J."/>
            <person name="Schartl M."/>
            <person name="Bobe J."/>
            <person name="Guiguen Y."/>
        </authorList>
    </citation>
    <scope>NUCLEOTIDE SEQUENCE [LARGE SCALE GENOMIC DNA]</scope>
    <source>
        <strain evidence="1">M_S1</strain>
        <tissue evidence="1">Blood</tissue>
    </source>
</reference>
<comment type="caution">
    <text evidence="1">The sequence shown here is derived from an EMBL/GenBank/DDBJ whole genome shotgun (WGS) entry which is preliminary data.</text>
</comment>
<dbReference type="AlphaFoldDB" id="A0A7J6A3T3"/>
<evidence type="ECO:0000313" key="2">
    <source>
        <dbReference type="Proteomes" id="UP000593565"/>
    </source>
</evidence>
<sequence length="144" mass="16529">MLNSTQESCALMKTGSILLGHQGTPYHHPFNYPQQEKWSNTPHQSQHGFYTPVYQRCSPEFLDSTVPCFQQPAASYSPCDYYPDYSVGYTHLIDQDPYLQADVPEFRTSDTEKEKEELDAILNLALDMQDEVDARRLLQQSVTC</sequence>
<accession>A0A7J6A3T3</accession>
<organism evidence="1 2">
    <name type="scientific">Ameiurus melas</name>
    <name type="common">Black bullhead</name>
    <name type="synonym">Silurus melas</name>
    <dbReference type="NCBI Taxonomy" id="219545"/>
    <lineage>
        <taxon>Eukaryota</taxon>
        <taxon>Metazoa</taxon>
        <taxon>Chordata</taxon>
        <taxon>Craniata</taxon>
        <taxon>Vertebrata</taxon>
        <taxon>Euteleostomi</taxon>
        <taxon>Actinopterygii</taxon>
        <taxon>Neopterygii</taxon>
        <taxon>Teleostei</taxon>
        <taxon>Ostariophysi</taxon>
        <taxon>Siluriformes</taxon>
        <taxon>Ictaluridae</taxon>
        <taxon>Ameiurus</taxon>
    </lineage>
</organism>
<proteinExistence type="predicted"/>